<evidence type="ECO:0000313" key="2">
    <source>
        <dbReference type="EMBL" id="MFD2647735.1"/>
    </source>
</evidence>
<reference evidence="3" key="1">
    <citation type="journal article" date="2019" name="Int. J. Syst. Evol. Microbiol.">
        <title>The Global Catalogue of Microorganisms (GCM) 10K type strain sequencing project: providing services to taxonomists for standard genome sequencing and annotation.</title>
        <authorList>
            <consortium name="The Broad Institute Genomics Platform"/>
            <consortium name="The Broad Institute Genome Sequencing Center for Infectious Disease"/>
            <person name="Wu L."/>
            <person name="Ma J."/>
        </authorList>
    </citation>
    <scope>NUCLEOTIDE SEQUENCE [LARGE SCALE GENOMIC DNA]</scope>
    <source>
        <strain evidence="3">CCM 7427</strain>
    </source>
</reference>
<dbReference type="EMBL" id="JBHUNP010000001">
    <property type="protein sequence ID" value="MFD2647735.1"/>
    <property type="molecule type" value="Genomic_DNA"/>
</dbReference>
<evidence type="ECO:0000256" key="1">
    <source>
        <dbReference type="SAM" id="SignalP"/>
    </source>
</evidence>
<evidence type="ECO:0000313" key="3">
    <source>
        <dbReference type="Proteomes" id="UP001597521"/>
    </source>
</evidence>
<organism evidence="2 3">
    <name type="scientific">Devosia albogilva</name>
    <dbReference type="NCBI Taxonomy" id="429726"/>
    <lineage>
        <taxon>Bacteria</taxon>
        <taxon>Pseudomonadati</taxon>
        <taxon>Pseudomonadota</taxon>
        <taxon>Alphaproteobacteria</taxon>
        <taxon>Hyphomicrobiales</taxon>
        <taxon>Devosiaceae</taxon>
        <taxon>Devosia</taxon>
    </lineage>
</organism>
<keyword evidence="3" id="KW-1185">Reference proteome</keyword>
<accession>A0ABW5QJ84</accession>
<dbReference type="RefSeq" id="WP_386832753.1">
    <property type="nucleotide sequence ID" value="NZ_JBHUNP010000001.1"/>
</dbReference>
<evidence type="ECO:0008006" key="4">
    <source>
        <dbReference type="Google" id="ProtNLM"/>
    </source>
</evidence>
<feature type="chain" id="PRO_5045890936" description="Outer membrane protein beta-barrel domain-containing protein" evidence="1">
    <location>
        <begin position="21"/>
        <end position="183"/>
    </location>
</feature>
<sequence>MRSILLALSVLVLVTAPAAAQFNLLPEVRAGISARGVDGGSNLFDPNRIGDANVELLFSAPDLSAWTVIGELRPHLGATVSFRGQDSYGYAGLSWTVQAPILPVFVEASAGAVARTSLFSAPEGAPERNFGCGVGVRVAGSAGINLPLGTSLVGTVEHLPDFGACGTPARANTNVGVRLGFRF</sequence>
<proteinExistence type="predicted"/>
<name>A0ABW5QJ84_9HYPH</name>
<comment type="caution">
    <text evidence="2">The sequence shown here is derived from an EMBL/GenBank/DDBJ whole genome shotgun (WGS) entry which is preliminary data.</text>
</comment>
<protein>
    <recommendedName>
        <fullName evidence="4">Outer membrane protein beta-barrel domain-containing protein</fullName>
    </recommendedName>
</protein>
<gene>
    <name evidence="2" type="ORF">ACFSX5_08035</name>
</gene>
<feature type="signal peptide" evidence="1">
    <location>
        <begin position="1"/>
        <end position="20"/>
    </location>
</feature>
<dbReference type="Proteomes" id="UP001597521">
    <property type="component" value="Unassembled WGS sequence"/>
</dbReference>
<keyword evidence="1" id="KW-0732">Signal</keyword>